<name>A0AC34QX88_9BILA</name>
<reference evidence="2" key="1">
    <citation type="submission" date="2022-11" db="UniProtKB">
        <authorList>
            <consortium name="WormBaseParasite"/>
        </authorList>
    </citation>
    <scope>IDENTIFICATION</scope>
</reference>
<accession>A0AC34QX88</accession>
<dbReference type="WBParaSite" id="JU765_v2.g20306.t1">
    <property type="protein sequence ID" value="JU765_v2.g20306.t1"/>
    <property type="gene ID" value="JU765_v2.g20306"/>
</dbReference>
<dbReference type="Proteomes" id="UP000887576">
    <property type="component" value="Unplaced"/>
</dbReference>
<evidence type="ECO:0000313" key="1">
    <source>
        <dbReference type="Proteomes" id="UP000887576"/>
    </source>
</evidence>
<organism evidence="1 2">
    <name type="scientific">Panagrolaimus sp. JU765</name>
    <dbReference type="NCBI Taxonomy" id="591449"/>
    <lineage>
        <taxon>Eukaryota</taxon>
        <taxon>Metazoa</taxon>
        <taxon>Ecdysozoa</taxon>
        <taxon>Nematoda</taxon>
        <taxon>Chromadorea</taxon>
        <taxon>Rhabditida</taxon>
        <taxon>Tylenchina</taxon>
        <taxon>Panagrolaimomorpha</taxon>
        <taxon>Panagrolaimoidea</taxon>
        <taxon>Panagrolaimidae</taxon>
        <taxon>Panagrolaimus</taxon>
    </lineage>
</organism>
<proteinExistence type="predicted"/>
<protein>
    <submittedName>
        <fullName evidence="2">Transcription factor CBF/NF-Y/archaeal histone domain-containing protein</fullName>
    </submittedName>
</protein>
<sequence length="133" mass="15385">MLNDEKSEPSSSAMETERKRSPKKSYAREVIDLPQTKMRGMIKAAYPYVNIEEDALIALTKAAELFVQELARQAVELTKKTYIHYDDIARTVRSQQKKAFTVLRPILPFTRPFHEVKKIINQADENDEPEDDD</sequence>
<evidence type="ECO:0000313" key="2">
    <source>
        <dbReference type="WBParaSite" id="JU765_v2.g20306.t1"/>
    </source>
</evidence>